<dbReference type="EMBL" id="JACEFO010001657">
    <property type="protein sequence ID" value="KAF8724824.1"/>
    <property type="molecule type" value="Genomic_DNA"/>
</dbReference>
<dbReference type="Proteomes" id="UP000636709">
    <property type="component" value="Unassembled WGS sequence"/>
</dbReference>
<dbReference type="SUPFAM" id="SSF81383">
    <property type="entry name" value="F-box domain"/>
    <property type="match status" value="1"/>
</dbReference>
<evidence type="ECO:0000313" key="2">
    <source>
        <dbReference type="EMBL" id="KAF8724824.1"/>
    </source>
</evidence>
<evidence type="ECO:0000313" key="3">
    <source>
        <dbReference type="Proteomes" id="UP000636709"/>
    </source>
</evidence>
<name>A0A835F0R4_9POAL</name>
<reference evidence="2" key="1">
    <citation type="submission" date="2020-07" db="EMBL/GenBank/DDBJ databases">
        <title>Genome sequence and genetic diversity analysis of an under-domesticated orphan crop, white fonio (Digitaria exilis).</title>
        <authorList>
            <person name="Bennetzen J.L."/>
            <person name="Chen S."/>
            <person name="Ma X."/>
            <person name="Wang X."/>
            <person name="Yssel A.E.J."/>
            <person name="Chaluvadi S.R."/>
            <person name="Johnson M."/>
            <person name="Gangashetty P."/>
            <person name="Hamidou F."/>
            <person name="Sanogo M.D."/>
            <person name="Zwaenepoel A."/>
            <person name="Wallace J."/>
            <person name="Van De Peer Y."/>
            <person name="Van Deynze A."/>
        </authorList>
    </citation>
    <scope>NUCLEOTIDE SEQUENCE</scope>
    <source>
        <tissue evidence="2">Leaves</tissue>
    </source>
</reference>
<proteinExistence type="predicted"/>
<dbReference type="InterPro" id="IPR036047">
    <property type="entry name" value="F-box-like_dom_sf"/>
</dbReference>
<evidence type="ECO:0008006" key="4">
    <source>
        <dbReference type="Google" id="ProtNLM"/>
    </source>
</evidence>
<gene>
    <name evidence="2" type="ORF">HU200_020762</name>
</gene>
<keyword evidence="3" id="KW-1185">Reference proteome</keyword>
<sequence>MAKTKRQAKRKTKSKQSSSSKKELQQKQAAAEQRHGDLISELPDDILSLVHHKYAVRASATCRRWKDMYLQAPDVCLYVVSRCTAAAAAAQSMERALRRRRSPVRRLRVVYSADVAAERECMARLVGLAGAAALEVHAACADDELPEGGAGDWSLELPPGTAELTLLMTGFAIRLPTIHGPGVGSLRSFTLEAPLARAPNDRVLVRVPAGAKAAGADVARVLGLREARALMRSILAGLYPGLRHIGVALKQLVRDASELDEEQKLLCSISIEDDEIFN</sequence>
<evidence type="ECO:0000256" key="1">
    <source>
        <dbReference type="SAM" id="MobiDB-lite"/>
    </source>
</evidence>
<feature type="region of interest" description="Disordered" evidence="1">
    <location>
        <begin position="1"/>
        <end position="34"/>
    </location>
</feature>
<feature type="compositionally biased region" description="Basic residues" evidence="1">
    <location>
        <begin position="1"/>
        <end position="14"/>
    </location>
</feature>
<organism evidence="2 3">
    <name type="scientific">Digitaria exilis</name>
    <dbReference type="NCBI Taxonomy" id="1010633"/>
    <lineage>
        <taxon>Eukaryota</taxon>
        <taxon>Viridiplantae</taxon>
        <taxon>Streptophyta</taxon>
        <taxon>Embryophyta</taxon>
        <taxon>Tracheophyta</taxon>
        <taxon>Spermatophyta</taxon>
        <taxon>Magnoliopsida</taxon>
        <taxon>Liliopsida</taxon>
        <taxon>Poales</taxon>
        <taxon>Poaceae</taxon>
        <taxon>PACMAD clade</taxon>
        <taxon>Panicoideae</taxon>
        <taxon>Panicodae</taxon>
        <taxon>Paniceae</taxon>
        <taxon>Anthephorinae</taxon>
        <taxon>Digitaria</taxon>
    </lineage>
</organism>
<protein>
    <recommendedName>
        <fullName evidence="4">F-box domain-containing protein</fullName>
    </recommendedName>
</protein>
<dbReference type="OrthoDB" id="656786at2759"/>
<comment type="caution">
    <text evidence="2">The sequence shown here is derived from an EMBL/GenBank/DDBJ whole genome shotgun (WGS) entry which is preliminary data.</text>
</comment>
<dbReference type="AlphaFoldDB" id="A0A835F0R4"/>
<accession>A0A835F0R4</accession>